<organism evidence="3 4">
    <name type="scientific">Maritimibacter fusiformis</name>
    <dbReference type="NCBI Taxonomy" id="2603819"/>
    <lineage>
        <taxon>Bacteria</taxon>
        <taxon>Pseudomonadati</taxon>
        <taxon>Pseudomonadota</taxon>
        <taxon>Alphaproteobacteria</taxon>
        <taxon>Rhodobacterales</taxon>
        <taxon>Roseobacteraceae</taxon>
        <taxon>Maritimibacter</taxon>
    </lineage>
</organism>
<proteinExistence type="predicted"/>
<keyword evidence="1 3" id="KW-0378">Hydrolase</keyword>
<comment type="caution">
    <text evidence="3">The sequence shown here is derived from an EMBL/GenBank/DDBJ whole genome shotgun (WGS) entry which is preliminary data.</text>
</comment>
<dbReference type="GO" id="GO:0016787">
    <property type="term" value="F:hydrolase activity"/>
    <property type="evidence" value="ECO:0007669"/>
    <property type="project" value="UniProtKB-KW"/>
</dbReference>
<dbReference type="Pfam" id="PF07859">
    <property type="entry name" value="Abhydrolase_3"/>
    <property type="match status" value="1"/>
</dbReference>
<dbReference type="EMBL" id="VSIY01000003">
    <property type="protein sequence ID" value="TYB83048.1"/>
    <property type="molecule type" value="Genomic_DNA"/>
</dbReference>
<accession>A0A5D0RQW2</accession>
<dbReference type="PANTHER" id="PTHR48081:SF8">
    <property type="entry name" value="ALPHA_BETA HYDROLASE FOLD-3 DOMAIN-CONTAINING PROTEIN-RELATED"/>
    <property type="match status" value="1"/>
</dbReference>
<sequence length="299" mass="32105">MTRPRFHPDLTSARWLPRSVITPRLLPLGRAAMRLVGLLARRKAEVAPVPGGREVWLVRPDAPRPGSMPVLFWVHGGGLIFGHPAQELAFCRIVAERFGALVVAPAYRFAPEHPYPAALDDLRAAWGWVQDRDDVDPARIVVGGDSAGGGLAAALAISLCDAGAALPCRLILHEPMLDPATRHRPDPDPATLRLWGARINRFAWESYLAGLSGEIPATAAPARLADARGLPPTWIGVGTMDLFHDECLAFADKLRAGGVLSGIDVVAGAHHGFMAAAPKAAVSRKYRDRMFAQMAAAWG</sequence>
<protein>
    <submittedName>
        <fullName evidence="3">Alpha/beta hydrolase</fullName>
    </submittedName>
</protein>
<evidence type="ECO:0000259" key="2">
    <source>
        <dbReference type="Pfam" id="PF07859"/>
    </source>
</evidence>
<dbReference type="Gene3D" id="3.40.50.1820">
    <property type="entry name" value="alpha/beta hydrolase"/>
    <property type="match status" value="1"/>
</dbReference>
<dbReference type="PANTHER" id="PTHR48081">
    <property type="entry name" value="AB HYDROLASE SUPERFAMILY PROTEIN C4A8.06C"/>
    <property type="match status" value="1"/>
</dbReference>
<dbReference type="AlphaFoldDB" id="A0A5D0RQW2"/>
<keyword evidence="4" id="KW-1185">Reference proteome</keyword>
<name>A0A5D0RQW2_9RHOB</name>
<dbReference type="SUPFAM" id="SSF53474">
    <property type="entry name" value="alpha/beta-Hydrolases"/>
    <property type="match status" value="1"/>
</dbReference>
<dbReference type="InterPro" id="IPR029058">
    <property type="entry name" value="AB_hydrolase_fold"/>
</dbReference>
<reference evidence="3 4" key="1">
    <citation type="submission" date="2019-08" db="EMBL/GenBank/DDBJ databases">
        <title>Identification of a novel species of the genus Boseongicola.</title>
        <authorList>
            <person name="Zhang X.-Q."/>
        </authorList>
    </citation>
    <scope>NUCLEOTIDE SEQUENCE [LARGE SCALE GENOMIC DNA]</scope>
    <source>
        <strain evidence="3 4">HY14</strain>
    </source>
</reference>
<evidence type="ECO:0000313" key="3">
    <source>
        <dbReference type="EMBL" id="TYB83048.1"/>
    </source>
</evidence>
<feature type="domain" description="Alpha/beta hydrolase fold-3" evidence="2">
    <location>
        <begin position="71"/>
        <end position="274"/>
    </location>
</feature>
<evidence type="ECO:0000313" key="4">
    <source>
        <dbReference type="Proteomes" id="UP000322080"/>
    </source>
</evidence>
<dbReference type="InterPro" id="IPR050300">
    <property type="entry name" value="GDXG_lipolytic_enzyme"/>
</dbReference>
<dbReference type="RefSeq" id="WP_148376138.1">
    <property type="nucleotide sequence ID" value="NZ_VSIY01000003.1"/>
</dbReference>
<dbReference type="InterPro" id="IPR013094">
    <property type="entry name" value="AB_hydrolase_3"/>
</dbReference>
<gene>
    <name evidence="3" type="ORF">FVF75_02360</name>
</gene>
<evidence type="ECO:0000256" key="1">
    <source>
        <dbReference type="ARBA" id="ARBA00022801"/>
    </source>
</evidence>
<dbReference type="Proteomes" id="UP000322080">
    <property type="component" value="Unassembled WGS sequence"/>
</dbReference>